<comment type="caution">
    <text evidence="2">The sequence shown here is derived from an EMBL/GenBank/DDBJ whole genome shotgun (WGS) entry which is preliminary data.</text>
</comment>
<proteinExistence type="predicted"/>
<evidence type="ECO:0008006" key="4">
    <source>
        <dbReference type="Google" id="ProtNLM"/>
    </source>
</evidence>
<dbReference type="InterPro" id="IPR001387">
    <property type="entry name" value="Cro/C1-type_HTH"/>
</dbReference>
<gene>
    <name evidence="2" type="ORF">L402_01335</name>
</gene>
<dbReference type="SUPFAM" id="SSF47413">
    <property type="entry name" value="lambda repressor-like DNA-binding domains"/>
    <property type="match status" value="1"/>
</dbReference>
<dbReference type="Proteomes" id="UP000017391">
    <property type="component" value="Unassembled WGS sequence"/>
</dbReference>
<evidence type="ECO:0000313" key="3">
    <source>
        <dbReference type="Proteomes" id="UP000017391"/>
    </source>
</evidence>
<name>A0ABC9UDL9_ENTAS</name>
<protein>
    <recommendedName>
        <fullName evidence="4">Transcriptional regulator</fullName>
    </recommendedName>
</protein>
<dbReference type="AlphaFoldDB" id="A0ABC9UDL9"/>
<accession>A0ABC9UDL9</accession>
<sequence>MVEITTLEDNVMVEISTPSSGMGEKIRVIRDAEGLTRQQFFELTGIPAGTQKYYETGRVESIGSDILLKITQHPHFAKYTLWLMTGNTAPEAGQIAPALSLDGPEAAATSRRSARKTG</sequence>
<feature type="region of interest" description="Disordered" evidence="1">
    <location>
        <begin position="98"/>
        <end position="118"/>
    </location>
</feature>
<dbReference type="InterPro" id="IPR010982">
    <property type="entry name" value="Lambda_DNA-bd_dom_sf"/>
</dbReference>
<reference evidence="3" key="1">
    <citation type="submission" date="2013-09" db="EMBL/GenBank/DDBJ databases">
        <title>The Genome Sequence of Enterobacter cloacae BWH 31.</title>
        <authorList>
            <consortium name="The Broad Institute Genomics Platform"/>
            <consortium name="The Broad Institute Genome Sequencing Center for Infectious Disease"/>
            <person name="Murphy C."/>
            <person name="Cosimi L."/>
            <person name="Cerqueira G."/>
            <person name="Feldgarden M."/>
            <person name="Hung D."/>
            <person name="Onderdonk A.B."/>
            <person name="Ferraro M.J."/>
            <person name="Hooper D."/>
            <person name="Dekker J."/>
            <person name="O'Brien T."/>
            <person name="Huang S."/>
            <person name="Quan V."/>
            <person name="Ernst C."/>
            <person name="Delaney M."/>
            <person name="DuBois A."/>
            <person name="Young S.K."/>
            <person name="Zeng Q."/>
            <person name="Gargeya S."/>
            <person name="Fitzgerald M."/>
            <person name="Abouelleil A."/>
            <person name="Alvarado L."/>
            <person name="Berlin A.M."/>
            <person name="Chapman S.B."/>
            <person name="Gainer-Dewar J."/>
            <person name="Goldberg J."/>
            <person name="Gnerre S."/>
            <person name="Griggs A."/>
            <person name="Gujja S."/>
            <person name="Hansen M."/>
            <person name="Howarth C."/>
            <person name="Imamovic A."/>
            <person name="Ireland A."/>
            <person name="Larimer J."/>
            <person name="McCowan C."/>
            <person name="Murphy C."/>
            <person name="Pearson M."/>
            <person name="Poon T.W."/>
            <person name="Priest M."/>
            <person name="Roberts A."/>
            <person name="Saif S."/>
            <person name="Shea T."/>
            <person name="Sykes S."/>
            <person name="Wortman J."/>
            <person name="Nusbaum C."/>
            <person name="Birren B."/>
        </authorList>
    </citation>
    <scope>NUCLEOTIDE SEQUENCE [LARGE SCALE GENOMIC DNA]</scope>
    <source>
        <strain evidence="3">BWH 31</strain>
    </source>
</reference>
<dbReference type="CDD" id="cd00093">
    <property type="entry name" value="HTH_XRE"/>
    <property type="match status" value="1"/>
</dbReference>
<evidence type="ECO:0000256" key="1">
    <source>
        <dbReference type="SAM" id="MobiDB-lite"/>
    </source>
</evidence>
<evidence type="ECO:0000313" key="2">
    <source>
        <dbReference type="EMBL" id="ESM34662.1"/>
    </source>
</evidence>
<organism evidence="2 3">
    <name type="scientific">Enterobacter asburiae</name>
    <dbReference type="NCBI Taxonomy" id="61645"/>
    <lineage>
        <taxon>Bacteria</taxon>
        <taxon>Pseudomonadati</taxon>
        <taxon>Pseudomonadota</taxon>
        <taxon>Gammaproteobacteria</taxon>
        <taxon>Enterobacterales</taxon>
        <taxon>Enterobacteriaceae</taxon>
        <taxon>Enterobacter</taxon>
        <taxon>Enterobacter cloacae complex</taxon>
    </lineage>
</organism>
<dbReference type="EMBL" id="AYIP01000006">
    <property type="protein sequence ID" value="ESM34662.1"/>
    <property type="molecule type" value="Genomic_DNA"/>
</dbReference>
<dbReference type="Gene3D" id="1.10.260.40">
    <property type="entry name" value="lambda repressor-like DNA-binding domains"/>
    <property type="match status" value="1"/>
</dbReference>